<feature type="non-terminal residue" evidence="2">
    <location>
        <position position="350"/>
    </location>
</feature>
<dbReference type="EMBL" id="JABANM010009617">
    <property type="protein sequence ID" value="KAF4740606.1"/>
    <property type="molecule type" value="Genomic_DNA"/>
</dbReference>
<organism evidence="2 3">
    <name type="scientific">Perkinsus olseni</name>
    <name type="common">Perkinsus atlanticus</name>
    <dbReference type="NCBI Taxonomy" id="32597"/>
    <lineage>
        <taxon>Eukaryota</taxon>
        <taxon>Sar</taxon>
        <taxon>Alveolata</taxon>
        <taxon>Perkinsozoa</taxon>
        <taxon>Perkinsea</taxon>
        <taxon>Perkinsida</taxon>
        <taxon>Perkinsidae</taxon>
        <taxon>Perkinsus</taxon>
    </lineage>
</organism>
<accession>A0A7J6T833</accession>
<gene>
    <name evidence="2" type="ORF">FOZ62_000569</name>
</gene>
<comment type="caution">
    <text evidence="2">The sequence shown here is derived from an EMBL/GenBank/DDBJ whole genome shotgun (WGS) entry which is preliminary data.</text>
</comment>
<proteinExistence type="predicted"/>
<reference evidence="2 3" key="1">
    <citation type="submission" date="2020-04" db="EMBL/GenBank/DDBJ databases">
        <title>Perkinsus olseni comparative genomics.</title>
        <authorList>
            <person name="Bogema D.R."/>
        </authorList>
    </citation>
    <scope>NUCLEOTIDE SEQUENCE [LARGE SCALE GENOMIC DNA]</scope>
    <source>
        <strain evidence="2">ATCC PRA-205</strain>
    </source>
</reference>
<feature type="region of interest" description="Disordered" evidence="1">
    <location>
        <begin position="199"/>
        <end position="234"/>
    </location>
</feature>
<sequence>PPTYTISDKRGTNAGSSGSGSRSMGASSSRSLRQLPPHYSIASRVERRLKLVRFDSAEEDSEADRNGRRRSAAAVGRNEERIAKIRWSRQCRESIRILRSLDVPVLAPGDGSRLSEAYVADRVSSLMAATVHSSSSAAEGAAEKSSKWQQFLSSQTSNDTGEGFSRDNAAVLIMGVPGCGKRTLLKSIASDLERQLNRIRNPGFHHGNPSRAPKNPGSSMSRVSTGCQGNDDVKNRAASTNVVSKNDESLLAASMAAQAAIAKGVPRMAPIDFGYLPAVVLGDEDNNVCVELGTLSLFYCEHPQHHQLISRQSLESFIAHSRFAAVVCLDMMHPERVIPNFESHLETIAQ</sequence>
<dbReference type="AlphaFoldDB" id="A0A7J6T833"/>
<protein>
    <submittedName>
        <fullName evidence="2">Uncharacterized protein</fullName>
    </submittedName>
</protein>
<dbReference type="Proteomes" id="UP000574390">
    <property type="component" value="Unassembled WGS sequence"/>
</dbReference>
<evidence type="ECO:0000256" key="1">
    <source>
        <dbReference type="SAM" id="MobiDB-lite"/>
    </source>
</evidence>
<feature type="region of interest" description="Disordered" evidence="1">
    <location>
        <begin position="56"/>
        <end position="76"/>
    </location>
</feature>
<feature type="compositionally biased region" description="Polar residues" evidence="1">
    <location>
        <begin position="216"/>
        <end position="228"/>
    </location>
</feature>
<evidence type="ECO:0000313" key="3">
    <source>
        <dbReference type="Proteomes" id="UP000574390"/>
    </source>
</evidence>
<name>A0A7J6T833_PEROL</name>
<evidence type="ECO:0000313" key="2">
    <source>
        <dbReference type="EMBL" id="KAF4740606.1"/>
    </source>
</evidence>
<feature type="compositionally biased region" description="Low complexity" evidence="1">
    <location>
        <begin position="14"/>
        <end position="31"/>
    </location>
</feature>
<feature type="region of interest" description="Disordered" evidence="1">
    <location>
        <begin position="1"/>
        <end position="39"/>
    </location>
</feature>